<comment type="subcellular location">
    <subcellularLocation>
        <location evidence="11">Cytoplasm</location>
    </subcellularLocation>
</comment>
<gene>
    <name evidence="11" type="primary">rocD</name>
    <name evidence="12" type="ORF">A0131_02020</name>
</gene>
<dbReference type="InterPro" id="IPR015424">
    <property type="entry name" value="PyrdxlP-dep_Trfase"/>
</dbReference>
<evidence type="ECO:0000256" key="5">
    <source>
        <dbReference type="ARBA" id="ARBA00022576"/>
    </source>
</evidence>
<evidence type="ECO:0000256" key="4">
    <source>
        <dbReference type="ARBA" id="ARBA00022490"/>
    </source>
</evidence>
<comment type="catalytic activity">
    <reaction evidence="11">
        <text>a 2-oxocarboxylate + L-ornithine = L-glutamate 5-semialdehyde + an L-alpha-amino acid</text>
        <dbReference type="Rhea" id="RHEA:13877"/>
        <dbReference type="ChEBI" id="CHEBI:35179"/>
        <dbReference type="ChEBI" id="CHEBI:46911"/>
        <dbReference type="ChEBI" id="CHEBI:58066"/>
        <dbReference type="ChEBI" id="CHEBI:59869"/>
        <dbReference type="EC" id="2.6.1.13"/>
    </reaction>
</comment>
<keyword evidence="6 11" id="KW-0028">Amino-acid biosynthesis</keyword>
<dbReference type="CDD" id="cd00610">
    <property type="entry name" value="OAT_like"/>
    <property type="match status" value="1"/>
</dbReference>
<name>A0A151A2L9_9STAP</name>
<comment type="caution">
    <text evidence="12">The sequence shown here is derived from an EMBL/GenBank/DDBJ whole genome shotgun (WGS) entry which is preliminary data.</text>
</comment>
<reference evidence="12 13" key="1">
    <citation type="submission" date="2016-02" db="EMBL/GenBank/DDBJ databases">
        <title>Draft genome sequence of hydrocarbon degrading Staphylococcus saprophyticus Strain CNV2, isolated from crude-oil contaminated soil from Noonmati Oil Refinery, Guwahati, Assam, India.</title>
        <authorList>
            <person name="Mukherjee A."/>
            <person name="Chettri B."/>
            <person name="Langpoklakpam J."/>
            <person name="Singh A.K."/>
            <person name="Chattopadhyay D.J."/>
        </authorList>
    </citation>
    <scope>NUCLEOTIDE SEQUENCE [LARGE SCALE GENOMIC DNA]</scope>
    <source>
        <strain evidence="12 13">CNV2</strain>
    </source>
</reference>
<evidence type="ECO:0000256" key="7">
    <source>
        <dbReference type="ARBA" id="ARBA00022650"/>
    </source>
</evidence>
<dbReference type="HAMAP" id="MF_01689">
    <property type="entry name" value="Ornith_aminotrans_3"/>
    <property type="match status" value="1"/>
</dbReference>
<dbReference type="InterPro" id="IPR005814">
    <property type="entry name" value="Aminotrans_3"/>
</dbReference>
<evidence type="ECO:0000256" key="10">
    <source>
        <dbReference type="ARBA" id="ARBA00030587"/>
    </source>
</evidence>
<dbReference type="GO" id="GO:0006526">
    <property type="term" value="P:L-arginine biosynthetic process"/>
    <property type="evidence" value="ECO:0007669"/>
    <property type="project" value="UniProtKB-ARBA"/>
</dbReference>
<evidence type="ECO:0000256" key="9">
    <source>
        <dbReference type="ARBA" id="ARBA00022898"/>
    </source>
</evidence>
<dbReference type="GO" id="GO:0042802">
    <property type="term" value="F:identical protein binding"/>
    <property type="evidence" value="ECO:0007669"/>
    <property type="project" value="TreeGrafter"/>
</dbReference>
<comment type="cofactor">
    <cofactor evidence="1 11">
        <name>pyridoxal 5'-phosphate</name>
        <dbReference type="ChEBI" id="CHEBI:597326"/>
    </cofactor>
</comment>
<dbReference type="InterPro" id="IPR050103">
    <property type="entry name" value="Class-III_PLP-dep_AT"/>
</dbReference>
<dbReference type="PANTHER" id="PTHR11986">
    <property type="entry name" value="AMINOTRANSFERASE CLASS III"/>
    <property type="match status" value="1"/>
</dbReference>
<dbReference type="Proteomes" id="UP000075418">
    <property type="component" value="Unassembled WGS sequence"/>
</dbReference>
<keyword evidence="8 11" id="KW-0808">Transferase</keyword>
<protein>
    <recommendedName>
        <fullName evidence="3 11">Ornithine aminotransferase</fullName>
        <shortName evidence="11">OAT</shortName>
        <ecNumber evidence="3 11">2.6.1.13</ecNumber>
    </recommendedName>
    <alternativeName>
        <fullName evidence="10 11">Ornithine--oxo-acid aminotransferase</fullName>
    </alternativeName>
</protein>
<dbReference type="AlphaFoldDB" id="A0A151A2L9"/>
<dbReference type="InterPro" id="IPR015421">
    <property type="entry name" value="PyrdxlP-dep_Trfase_major"/>
</dbReference>
<evidence type="ECO:0000256" key="11">
    <source>
        <dbReference type="HAMAP-Rule" id="MF_01689"/>
    </source>
</evidence>
<comment type="pathway">
    <text evidence="2 11">Amino-acid biosynthesis; L-proline biosynthesis; L-glutamate 5-semialdehyde from L-ornithine: step 1/1.</text>
</comment>
<dbReference type="SUPFAM" id="SSF53383">
    <property type="entry name" value="PLP-dependent transferases"/>
    <property type="match status" value="1"/>
</dbReference>
<dbReference type="GO" id="GO:0004587">
    <property type="term" value="F:ornithine aminotransferase activity"/>
    <property type="evidence" value="ECO:0007669"/>
    <property type="project" value="UniProtKB-UniRule"/>
</dbReference>
<dbReference type="InterPro" id="IPR004636">
    <property type="entry name" value="AcOrn/SuccOrn_fam"/>
</dbReference>
<dbReference type="InterPro" id="IPR049704">
    <property type="entry name" value="Aminotrans_3_PPA_site"/>
</dbReference>
<keyword evidence="5 11" id="KW-0032">Aminotransferase</keyword>
<dbReference type="InterPro" id="IPR015422">
    <property type="entry name" value="PyrdxlP-dep_Trfase_small"/>
</dbReference>
<evidence type="ECO:0000256" key="6">
    <source>
        <dbReference type="ARBA" id="ARBA00022605"/>
    </source>
</evidence>
<dbReference type="NCBIfam" id="NF002325">
    <property type="entry name" value="PRK01278.1"/>
    <property type="match status" value="1"/>
</dbReference>
<dbReference type="NCBIfam" id="TIGR00707">
    <property type="entry name" value="argD"/>
    <property type="match status" value="1"/>
</dbReference>
<dbReference type="FunFam" id="3.40.640.10:FF:000011">
    <property type="entry name" value="Ornithine aminotransferase"/>
    <property type="match status" value="1"/>
</dbReference>
<organism evidence="12 13">
    <name type="scientific">Staphylococcus kloosii</name>
    <dbReference type="NCBI Taxonomy" id="29384"/>
    <lineage>
        <taxon>Bacteria</taxon>
        <taxon>Bacillati</taxon>
        <taxon>Bacillota</taxon>
        <taxon>Bacilli</taxon>
        <taxon>Bacillales</taxon>
        <taxon>Staphylococcaceae</taxon>
        <taxon>Staphylococcus</taxon>
    </lineage>
</organism>
<comment type="similarity">
    <text evidence="11">Belongs to the class-III pyridoxal-phosphate-dependent aminotransferase family. OAT subfamily.</text>
</comment>
<dbReference type="UniPathway" id="UPA00098">
    <property type="reaction ID" value="UER00358"/>
</dbReference>
<dbReference type="PANTHER" id="PTHR11986:SF18">
    <property type="entry name" value="ORNITHINE AMINOTRANSFERASE, MITOCHONDRIAL"/>
    <property type="match status" value="1"/>
</dbReference>
<keyword evidence="4 11" id="KW-0963">Cytoplasm</keyword>
<evidence type="ECO:0000256" key="8">
    <source>
        <dbReference type="ARBA" id="ARBA00022679"/>
    </source>
</evidence>
<keyword evidence="7 11" id="KW-0641">Proline biosynthesis</keyword>
<comment type="function">
    <text evidence="11">Catalyzes the interconversion of ornithine to glutamate semialdehyde.</text>
</comment>
<proteinExistence type="inferred from homology"/>
<evidence type="ECO:0000256" key="3">
    <source>
        <dbReference type="ARBA" id="ARBA00012924"/>
    </source>
</evidence>
<dbReference type="Gene3D" id="3.90.1150.10">
    <property type="entry name" value="Aspartate Aminotransferase, domain 1"/>
    <property type="match status" value="1"/>
</dbReference>
<evidence type="ECO:0000313" key="13">
    <source>
        <dbReference type="Proteomes" id="UP000075418"/>
    </source>
</evidence>
<feature type="modified residue" description="N6-(pyridoxal phosphate)lysine" evidence="11">
    <location>
        <position position="252"/>
    </location>
</feature>
<evidence type="ECO:0000256" key="1">
    <source>
        <dbReference type="ARBA" id="ARBA00001933"/>
    </source>
</evidence>
<accession>A0A151A2L9</accession>
<dbReference type="InterPro" id="IPR010164">
    <property type="entry name" value="Orn_aminotrans"/>
</dbReference>
<dbReference type="GO" id="GO:0005737">
    <property type="term" value="C:cytoplasm"/>
    <property type="evidence" value="ECO:0007669"/>
    <property type="project" value="UniProtKB-SubCell"/>
</dbReference>
<dbReference type="NCBIfam" id="TIGR01885">
    <property type="entry name" value="Orn_aminotrans"/>
    <property type="match status" value="1"/>
</dbReference>
<evidence type="ECO:0000313" key="12">
    <source>
        <dbReference type="EMBL" id="KYH13586.1"/>
    </source>
</evidence>
<sequence length="394" mass="43305">MNDLIAHTDLYSSINYSPTKLVLSEGKGSKVWDIDGKEYIDCISGFSVVNHGHCHPKIIEAFQQQSQKITMISRALYSENLGQWEEKICKLTNKDKVLPMNTGTEAIETAIKIARKWGTDVKEIPENETEIIAMNGNFHGRTLGALSLSSQDSYKQGFGPLLDNIHYIDFGDVEHLKSLINNKTTAIILEPIQGEGGVNIPPDYFIETVRALCDEHNILFIADEIQVGLGRTGKMLATEWEGVEADIYLLGKSLGGGLYPISAVLANKEIMEVLTPGTHGSTFGGNPLACAVSMAALDVLVEEDLINRSAELGQKLLNQLQLIDSDLITDVRGRGLFIGIELNENAQPYCLEMIDQGVLCKETQGNIIRIAPPLVISEEEINKVVEVITNVLKK</sequence>
<dbReference type="Gene3D" id="3.40.640.10">
    <property type="entry name" value="Type I PLP-dependent aspartate aminotransferase-like (Major domain)"/>
    <property type="match status" value="1"/>
</dbReference>
<dbReference type="EC" id="2.6.1.13" evidence="3 11"/>
<dbReference type="PROSITE" id="PS00600">
    <property type="entry name" value="AA_TRANSFER_CLASS_3"/>
    <property type="match status" value="1"/>
</dbReference>
<dbReference type="Pfam" id="PF00202">
    <property type="entry name" value="Aminotran_3"/>
    <property type="match status" value="1"/>
</dbReference>
<dbReference type="EMBL" id="LUGM01000002">
    <property type="protein sequence ID" value="KYH13586.1"/>
    <property type="molecule type" value="Genomic_DNA"/>
</dbReference>
<evidence type="ECO:0000256" key="2">
    <source>
        <dbReference type="ARBA" id="ARBA00004998"/>
    </source>
</evidence>
<dbReference type="GO" id="GO:0055129">
    <property type="term" value="P:L-proline biosynthetic process"/>
    <property type="evidence" value="ECO:0007669"/>
    <property type="project" value="UniProtKB-UniRule"/>
</dbReference>
<dbReference type="GO" id="GO:0030170">
    <property type="term" value="F:pyridoxal phosphate binding"/>
    <property type="evidence" value="ECO:0007669"/>
    <property type="project" value="UniProtKB-UniRule"/>
</dbReference>
<keyword evidence="9 11" id="KW-0663">Pyridoxal phosphate</keyword>
<dbReference type="PIRSF" id="PIRSF000521">
    <property type="entry name" value="Transaminase_4ab_Lys_Orn"/>
    <property type="match status" value="1"/>
</dbReference>
<dbReference type="InterPro" id="IPR034757">
    <property type="entry name" value="Ornith_aminotrans_bact"/>
</dbReference>
<dbReference type="RefSeq" id="WP_061853817.1">
    <property type="nucleotide sequence ID" value="NZ_LUGM01000002.1"/>
</dbReference>